<organism evidence="1">
    <name type="scientific">marine metagenome</name>
    <dbReference type="NCBI Taxonomy" id="408172"/>
    <lineage>
        <taxon>unclassified sequences</taxon>
        <taxon>metagenomes</taxon>
        <taxon>ecological metagenomes</taxon>
    </lineage>
</organism>
<dbReference type="InterPro" id="IPR038390">
    <property type="entry name" value="Metal_Tscrpt_repr_sf"/>
</dbReference>
<accession>A0A382TDP5</accession>
<dbReference type="AlphaFoldDB" id="A0A382TDP5"/>
<name>A0A382TDP5_9ZZZZ</name>
<sequence length="93" mass="10606">MIIGPHSHTNTKQIANRLSKIEGHVRSIKEMVLSERDCSEILIQIAAVQSALQKTGKVILEEHLEHCIVEAIREHDQKEPLDKFKDALAKFIR</sequence>
<evidence type="ECO:0000313" key="1">
    <source>
        <dbReference type="EMBL" id="SVD20166.1"/>
    </source>
</evidence>
<dbReference type="GO" id="GO:0003677">
    <property type="term" value="F:DNA binding"/>
    <property type="evidence" value="ECO:0007669"/>
    <property type="project" value="InterPro"/>
</dbReference>
<evidence type="ECO:0008006" key="2">
    <source>
        <dbReference type="Google" id="ProtNLM"/>
    </source>
</evidence>
<reference evidence="1" key="1">
    <citation type="submission" date="2018-05" db="EMBL/GenBank/DDBJ databases">
        <authorList>
            <person name="Lanie J.A."/>
            <person name="Ng W.-L."/>
            <person name="Kazmierczak K.M."/>
            <person name="Andrzejewski T.M."/>
            <person name="Davidsen T.M."/>
            <person name="Wayne K.J."/>
            <person name="Tettelin H."/>
            <person name="Glass J.I."/>
            <person name="Rusch D."/>
            <person name="Podicherti R."/>
            <person name="Tsui H.-C.T."/>
            <person name="Winkler M.E."/>
        </authorList>
    </citation>
    <scope>NUCLEOTIDE SEQUENCE</scope>
</reference>
<gene>
    <name evidence="1" type="ORF">METZ01_LOCUS373020</name>
</gene>
<dbReference type="PANTHER" id="PTHR33677:SF3">
    <property type="entry name" value="COPPER-SENSING TRANSCRIPTIONAL REPRESSOR RICR"/>
    <property type="match status" value="1"/>
</dbReference>
<dbReference type="EMBL" id="UINC01135796">
    <property type="protein sequence ID" value="SVD20166.1"/>
    <property type="molecule type" value="Genomic_DNA"/>
</dbReference>
<protein>
    <recommendedName>
        <fullName evidence="2">Cytosolic protein</fullName>
    </recommendedName>
</protein>
<proteinExistence type="predicted"/>
<dbReference type="Gene3D" id="1.20.58.1000">
    <property type="entry name" value="Metal-sensitive repressor, helix protomer"/>
    <property type="match status" value="1"/>
</dbReference>
<dbReference type="CDD" id="cd10158">
    <property type="entry name" value="CsoR-like_DUF156_1"/>
    <property type="match status" value="1"/>
</dbReference>
<dbReference type="InterPro" id="IPR003735">
    <property type="entry name" value="Metal_Tscrpt_repr"/>
</dbReference>
<dbReference type="GO" id="GO:0006355">
    <property type="term" value="P:regulation of DNA-templated transcription"/>
    <property type="evidence" value="ECO:0007669"/>
    <property type="project" value="InterPro"/>
</dbReference>
<dbReference type="Pfam" id="PF02583">
    <property type="entry name" value="Trns_repr_metal"/>
    <property type="match status" value="1"/>
</dbReference>
<dbReference type="PANTHER" id="PTHR33677">
    <property type="entry name" value="TRANSCRIPTIONAL REPRESSOR FRMR-RELATED"/>
    <property type="match status" value="1"/>
</dbReference>
<dbReference type="GO" id="GO:0046872">
    <property type="term" value="F:metal ion binding"/>
    <property type="evidence" value="ECO:0007669"/>
    <property type="project" value="InterPro"/>
</dbReference>